<gene>
    <name evidence="1" type="ORF">LCI18_007634</name>
</gene>
<accession>A0ACD3Z607</accession>
<dbReference type="EMBL" id="CP090035">
    <property type="protein sequence ID" value="UPK96699.1"/>
    <property type="molecule type" value="Genomic_DNA"/>
</dbReference>
<dbReference type="Proteomes" id="UP000830768">
    <property type="component" value="Chromosome 6"/>
</dbReference>
<organism evidence="1 2">
    <name type="scientific">Fusarium solani subsp. cucurbitae</name>
    <name type="common">Neocosmosporum cucurbitae</name>
    <dbReference type="NCBI Taxonomy" id="2747967"/>
    <lineage>
        <taxon>Eukaryota</taxon>
        <taxon>Fungi</taxon>
        <taxon>Dikarya</taxon>
        <taxon>Ascomycota</taxon>
        <taxon>Pezizomycotina</taxon>
        <taxon>Sordariomycetes</taxon>
        <taxon>Hypocreomycetidae</taxon>
        <taxon>Hypocreales</taxon>
        <taxon>Nectriaceae</taxon>
        <taxon>Fusarium</taxon>
        <taxon>Fusarium solani species complex</taxon>
    </lineage>
</organism>
<protein>
    <submittedName>
        <fullName evidence="1">Uncharacterized protein</fullName>
    </submittedName>
</protein>
<evidence type="ECO:0000313" key="2">
    <source>
        <dbReference type="Proteomes" id="UP000830768"/>
    </source>
</evidence>
<name>A0ACD3Z607_FUSSC</name>
<keyword evidence="2" id="KW-1185">Reference proteome</keyword>
<sequence>MAMTQPREGPRKKFTRAKVPKVRTGCVTCKRRHLKCDESKPSCHRCLRDRWQCDGYEQSTSQPAYYYGSSILFPSSSTSSSYLDPGNAGYMPPGTLLPALADGILLSSTDNTLYYHSRTVVIPDLDIIGGSRGFWHDIVLPLSHSNEPIKHALCALGVSHRCFMASHPGNSTDAIPNTDYDRQALQKYGEAISYIKPLMAESSESNIKTALVCCTLFICIENLHRRYADSDRHLRAGFQLLNSFRQAVQSREATQDEHGFLDLLTKMFLSLSQNVAVFTGDDSFSHVKHQSQVPGISQSKTPFSGLTEAEDCLSSLNSFYDNSLLQCKTSGCGANHTHTVAECFAIPLNASRPFFQTWNSRFQLFKTRSLVQQLLPQEQRRLAMLSLHQATWSAFVKMGSFDAGFEGEDYRIIIDRIEAIVCLDASETRPLFTFEGHLVSELSTICASCEDADIRSRALALLRCMRRREGVWDSWEVAKVYEKLFEALRDDRVSWEDLPWGFIQLSKELSQLGLTLEL</sequence>
<evidence type="ECO:0000313" key="1">
    <source>
        <dbReference type="EMBL" id="UPK96699.1"/>
    </source>
</evidence>
<reference evidence="1" key="1">
    <citation type="submission" date="2021-11" db="EMBL/GenBank/DDBJ databases">
        <title>Fusarium solani-melongenae Genome sequencing and assembly.</title>
        <authorList>
            <person name="Xie S."/>
            <person name="Huang L."/>
            <person name="Zhang X."/>
        </authorList>
    </citation>
    <scope>NUCLEOTIDE SEQUENCE</scope>
    <source>
        <strain evidence="1">CRI 24-3</strain>
    </source>
</reference>
<proteinExistence type="predicted"/>